<proteinExistence type="inferred from homology"/>
<dbReference type="InterPro" id="IPR014777">
    <property type="entry name" value="4pyrrole_Mease_sub1"/>
</dbReference>
<dbReference type="InterPro" id="IPR006364">
    <property type="entry name" value="CobI/CbiL/CobIJ_dom"/>
</dbReference>
<dbReference type="PANTHER" id="PTHR43467">
    <property type="entry name" value="COBALT-PRECORRIN-2 C(20)-METHYLTRANSFERASE"/>
    <property type="match status" value="1"/>
</dbReference>
<evidence type="ECO:0000256" key="2">
    <source>
        <dbReference type="ARBA" id="ARBA00005879"/>
    </source>
</evidence>
<dbReference type="EC" id="2.1.1.130" evidence="9"/>
<dbReference type="CDD" id="cd11645">
    <property type="entry name" value="Precorrin_2_C20_MT"/>
    <property type="match status" value="1"/>
</dbReference>
<accession>A0AAP4B8Z4</accession>
<evidence type="ECO:0000256" key="5">
    <source>
        <dbReference type="ARBA" id="ARBA00022679"/>
    </source>
</evidence>
<sequence length="231" mass="25243">MKNGKLYGIGVGPGDPELMTLKAVRMIKEADVVALPAKTKEECVAYRITKGAVEELDQKEFLFISMPMTKDRAVLEISHDEGALQVISLLKEGKNVAFLTLGDVAVYSTYLYIHRRVEAAGYETELVSGIPSFCAAAARLGIGLVETKEALHVIPATYGVEEALSLSGTKILMKSGKKMSRVKKALLEKGCEAYMVENCGMENEKVYRSAEEIDENAGYYSLLIVKEANHG</sequence>
<evidence type="ECO:0000256" key="3">
    <source>
        <dbReference type="ARBA" id="ARBA00022573"/>
    </source>
</evidence>
<dbReference type="Gene3D" id="3.30.950.10">
    <property type="entry name" value="Methyltransferase, Cobalt-precorrin-4 Transmethylase, Domain 2"/>
    <property type="match status" value="1"/>
</dbReference>
<dbReference type="GO" id="GO:0030788">
    <property type="term" value="F:precorrin-2 C20-methyltransferase activity"/>
    <property type="evidence" value="ECO:0007669"/>
    <property type="project" value="UniProtKB-EC"/>
</dbReference>
<keyword evidence="4 9" id="KW-0489">Methyltransferase</keyword>
<dbReference type="RefSeq" id="WP_283229756.1">
    <property type="nucleotide sequence ID" value="NZ_JASGBQ010000002.1"/>
</dbReference>
<feature type="domain" description="Tetrapyrrole methylase" evidence="8">
    <location>
        <begin position="5"/>
        <end position="209"/>
    </location>
</feature>
<dbReference type="InterPro" id="IPR014776">
    <property type="entry name" value="4pyrrole_Mease_sub2"/>
</dbReference>
<comment type="caution">
    <text evidence="9">The sequence shown here is derived from an EMBL/GenBank/DDBJ whole genome shotgun (WGS) entry which is preliminary data.</text>
</comment>
<comment type="similarity">
    <text evidence="2 7">Belongs to the precorrin methyltransferase family.</text>
</comment>
<dbReference type="Gene3D" id="3.40.1010.10">
    <property type="entry name" value="Cobalt-precorrin-4 Transmethylase, Domain 1"/>
    <property type="match status" value="1"/>
</dbReference>
<dbReference type="GO" id="GO:0032259">
    <property type="term" value="P:methylation"/>
    <property type="evidence" value="ECO:0007669"/>
    <property type="project" value="UniProtKB-KW"/>
</dbReference>
<evidence type="ECO:0000313" key="10">
    <source>
        <dbReference type="Proteomes" id="UP001300383"/>
    </source>
</evidence>
<keyword evidence="5 9" id="KW-0808">Transferase</keyword>
<gene>
    <name evidence="9" type="primary">cobI</name>
    <name evidence="9" type="ORF">QJ036_01960</name>
</gene>
<keyword evidence="10" id="KW-1185">Reference proteome</keyword>
<comment type="pathway">
    <text evidence="1">Cofactor biosynthesis; adenosylcobalamin biosynthesis.</text>
</comment>
<organism evidence="9 10">
    <name type="scientific">Fusibacillus kribbianus</name>
    <dbReference type="NCBI Taxonomy" id="3044208"/>
    <lineage>
        <taxon>Bacteria</taxon>
        <taxon>Bacillati</taxon>
        <taxon>Bacillota</taxon>
        <taxon>Clostridia</taxon>
        <taxon>Lachnospirales</taxon>
        <taxon>Lachnospiraceae</taxon>
        <taxon>Fusibacillus</taxon>
    </lineage>
</organism>
<dbReference type="SUPFAM" id="SSF53790">
    <property type="entry name" value="Tetrapyrrole methylase"/>
    <property type="match status" value="1"/>
</dbReference>
<dbReference type="GO" id="GO:0009236">
    <property type="term" value="P:cobalamin biosynthetic process"/>
    <property type="evidence" value="ECO:0007669"/>
    <property type="project" value="UniProtKB-UniRule"/>
</dbReference>
<evidence type="ECO:0000256" key="1">
    <source>
        <dbReference type="ARBA" id="ARBA00004953"/>
    </source>
</evidence>
<reference evidence="9 10" key="1">
    <citation type="submission" date="2023-05" db="EMBL/GenBank/DDBJ databases">
        <title>[ruminococcus] sp. nov., isolated from a pig farm feces dump.</title>
        <authorList>
            <person name="Chang Y.-H."/>
        </authorList>
    </citation>
    <scope>NUCLEOTIDE SEQUENCE [LARGE SCALE GENOMIC DNA]</scope>
    <source>
        <strain evidence="9 10">YH-rum2234</strain>
    </source>
</reference>
<dbReference type="PIRSF" id="PIRSF036427">
    <property type="entry name" value="Precrrn-2_mtase"/>
    <property type="match status" value="1"/>
</dbReference>
<keyword evidence="6" id="KW-0949">S-adenosyl-L-methionine</keyword>
<dbReference type="AlphaFoldDB" id="A0AAP4B8Z4"/>
<evidence type="ECO:0000259" key="8">
    <source>
        <dbReference type="Pfam" id="PF00590"/>
    </source>
</evidence>
<dbReference type="NCBIfam" id="TIGR01467">
    <property type="entry name" value="cobI_cbiL"/>
    <property type="match status" value="1"/>
</dbReference>
<dbReference type="Pfam" id="PF00590">
    <property type="entry name" value="TP_methylase"/>
    <property type="match status" value="1"/>
</dbReference>
<protein>
    <submittedName>
        <fullName evidence="9">Precorrin-2 C(20)-methyltransferase</fullName>
        <ecNumber evidence="9">2.1.1.130</ecNumber>
    </submittedName>
</protein>
<evidence type="ECO:0000256" key="6">
    <source>
        <dbReference type="ARBA" id="ARBA00022691"/>
    </source>
</evidence>
<name>A0AAP4B8Z4_9FIRM</name>
<evidence type="ECO:0000313" key="9">
    <source>
        <dbReference type="EMBL" id="MDI9241245.1"/>
    </source>
</evidence>
<dbReference type="PANTHER" id="PTHR43467:SF2">
    <property type="entry name" value="COBALT-PRECORRIN-2 C(20)-METHYLTRANSFERASE"/>
    <property type="match status" value="1"/>
</dbReference>
<dbReference type="InterPro" id="IPR012382">
    <property type="entry name" value="CobI/CbiL"/>
</dbReference>
<dbReference type="InterPro" id="IPR000878">
    <property type="entry name" value="4pyrrol_Mease"/>
</dbReference>
<dbReference type="EMBL" id="JASGBQ010000002">
    <property type="protein sequence ID" value="MDI9241245.1"/>
    <property type="molecule type" value="Genomic_DNA"/>
</dbReference>
<evidence type="ECO:0000256" key="7">
    <source>
        <dbReference type="PIRNR" id="PIRNR036427"/>
    </source>
</evidence>
<dbReference type="Proteomes" id="UP001300383">
    <property type="component" value="Unassembled WGS sequence"/>
</dbReference>
<dbReference type="InterPro" id="IPR035996">
    <property type="entry name" value="4pyrrol_Methylase_sf"/>
</dbReference>
<keyword evidence="3" id="KW-0169">Cobalamin biosynthesis</keyword>
<evidence type="ECO:0000256" key="4">
    <source>
        <dbReference type="ARBA" id="ARBA00022603"/>
    </source>
</evidence>